<name>A0A1B6PME3_SORBI</name>
<reference evidence="2 3" key="1">
    <citation type="journal article" date="2009" name="Nature">
        <title>The Sorghum bicolor genome and the diversification of grasses.</title>
        <authorList>
            <person name="Paterson A.H."/>
            <person name="Bowers J.E."/>
            <person name="Bruggmann R."/>
            <person name="Dubchak I."/>
            <person name="Grimwood J."/>
            <person name="Gundlach H."/>
            <person name="Haberer G."/>
            <person name="Hellsten U."/>
            <person name="Mitros T."/>
            <person name="Poliakov A."/>
            <person name="Schmutz J."/>
            <person name="Spannagl M."/>
            <person name="Tang H."/>
            <person name="Wang X."/>
            <person name="Wicker T."/>
            <person name="Bharti A.K."/>
            <person name="Chapman J."/>
            <person name="Feltus F.A."/>
            <person name="Gowik U."/>
            <person name="Grigoriev I.V."/>
            <person name="Lyons E."/>
            <person name="Maher C.A."/>
            <person name="Martis M."/>
            <person name="Narechania A."/>
            <person name="Otillar R.P."/>
            <person name="Penning B.W."/>
            <person name="Salamov A.A."/>
            <person name="Wang Y."/>
            <person name="Zhang L."/>
            <person name="Carpita N.C."/>
            <person name="Freeling M."/>
            <person name="Gingle A.R."/>
            <person name="Hash C.T."/>
            <person name="Keller B."/>
            <person name="Klein P."/>
            <person name="Kresovich S."/>
            <person name="McCann M.C."/>
            <person name="Ming R."/>
            <person name="Peterson D.G."/>
            <person name="Mehboob-ur-Rahman"/>
            <person name="Ware D."/>
            <person name="Westhoff P."/>
            <person name="Mayer K.F."/>
            <person name="Messing J."/>
            <person name="Rokhsar D.S."/>
        </authorList>
    </citation>
    <scope>NUCLEOTIDE SEQUENCE [LARGE SCALE GENOMIC DNA]</scope>
    <source>
        <strain evidence="3">cv. BTx623</strain>
    </source>
</reference>
<evidence type="ECO:0000313" key="3">
    <source>
        <dbReference type="Proteomes" id="UP000000768"/>
    </source>
</evidence>
<evidence type="ECO:0000313" key="2">
    <source>
        <dbReference type="EMBL" id="KXG26840.1"/>
    </source>
</evidence>
<dbReference type="Proteomes" id="UP000000768">
    <property type="component" value="Chromosome 6"/>
</dbReference>
<dbReference type="EMBL" id="CM000765">
    <property type="protein sequence ID" value="KXG26840.1"/>
    <property type="molecule type" value="Genomic_DNA"/>
</dbReference>
<organism evidence="2 3">
    <name type="scientific">Sorghum bicolor</name>
    <name type="common">Sorghum</name>
    <name type="synonym">Sorghum vulgare</name>
    <dbReference type="NCBI Taxonomy" id="4558"/>
    <lineage>
        <taxon>Eukaryota</taxon>
        <taxon>Viridiplantae</taxon>
        <taxon>Streptophyta</taxon>
        <taxon>Embryophyta</taxon>
        <taxon>Tracheophyta</taxon>
        <taxon>Spermatophyta</taxon>
        <taxon>Magnoliopsida</taxon>
        <taxon>Liliopsida</taxon>
        <taxon>Poales</taxon>
        <taxon>Poaceae</taxon>
        <taxon>PACMAD clade</taxon>
        <taxon>Panicoideae</taxon>
        <taxon>Andropogonodae</taxon>
        <taxon>Andropogoneae</taxon>
        <taxon>Sorghinae</taxon>
        <taxon>Sorghum</taxon>
    </lineage>
</organism>
<reference evidence="3" key="2">
    <citation type="journal article" date="2018" name="Plant J.">
        <title>The Sorghum bicolor reference genome: improved assembly, gene annotations, a transcriptome atlas, and signatures of genome organization.</title>
        <authorList>
            <person name="McCormick R.F."/>
            <person name="Truong S.K."/>
            <person name="Sreedasyam A."/>
            <person name="Jenkins J."/>
            <person name="Shu S."/>
            <person name="Sims D."/>
            <person name="Kennedy M."/>
            <person name="Amirebrahimi M."/>
            <person name="Weers B.D."/>
            <person name="McKinley B."/>
            <person name="Mattison A."/>
            <person name="Morishige D.T."/>
            <person name="Grimwood J."/>
            <person name="Schmutz J."/>
            <person name="Mullet J.E."/>
        </authorList>
    </citation>
    <scope>NUCLEOTIDE SEQUENCE [LARGE SCALE GENOMIC DNA]</scope>
    <source>
        <strain evidence="3">cv. BTx623</strain>
    </source>
</reference>
<accession>A0A1B6PME3</accession>
<keyword evidence="1" id="KW-0812">Transmembrane</keyword>
<feature type="transmembrane region" description="Helical" evidence="1">
    <location>
        <begin position="12"/>
        <end position="30"/>
    </location>
</feature>
<keyword evidence="3" id="KW-1185">Reference proteome</keyword>
<keyword evidence="1" id="KW-0472">Membrane</keyword>
<evidence type="ECO:0000256" key="1">
    <source>
        <dbReference type="SAM" id="Phobius"/>
    </source>
</evidence>
<gene>
    <name evidence="2" type="ORF">SORBI_3006G169300</name>
</gene>
<dbReference type="InParanoid" id="A0A1B6PME3"/>
<dbReference type="Gramene" id="KXG26840">
    <property type="protein sequence ID" value="KXG26840"/>
    <property type="gene ID" value="SORBI_3006G169300"/>
</dbReference>
<proteinExistence type="predicted"/>
<protein>
    <submittedName>
        <fullName evidence="2">Uncharacterized protein</fullName>
    </submittedName>
</protein>
<sequence length="112" mass="12267">MSFRRCIYGKILIRSAVFAIFGGCICTPYLQHSFAPGGSGGLVVVCTVYCAGSRTVEVGGWAEREMHQSPWPPACGKRRLVVGLMHGPYWQTTTTEGLIMDYSAQPRLAQPK</sequence>
<dbReference type="AlphaFoldDB" id="A0A1B6PME3"/>
<keyword evidence="1" id="KW-1133">Transmembrane helix</keyword>